<organism evidence="8">
    <name type="scientific">freshwater metagenome</name>
    <dbReference type="NCBI Taxonomy" id="449393"/>
    <lineage>
        <taxon>unclassified sequences</taxon>
        <taxon>metagenomes</taxon>
        <taxon>ecological metagenomes</taxon>
    </lineage>
</organism>
<dbReference type="PANTHER" id="PTHR30506">
    <property type="entry name" value="INNER MEMBRANE PROTEIN"/>
    <property type="match status" value="1"/>
</dbReference>
<comment type="subcellular location">
    <subcellularLocation>
        <location evidence="1">Cell membrane</location>
        <topology evidence="1">Multi-pass membrane protein</topology>
    </subcellularLocation>
</comment>
<feature type="transmembrane region" description="Helical" evidence="6">
    <location>
        <begin position="46"/>
        <end position="65"/>
    </location>
</feature>
<feature type="domain" description="Glycine transporter" evidence="7">
    <location>
        <begin position="1"/>
        <end position="40"/>
    </location>
</feature>
<proteinExistence type="predicted"/>
<reference evidence="8" key="1">
    <citation type="submission" date="2020-05" db="EMBL/GenBank/DDBJ databases">
        <authorList>
            <person name="Chiriac C."/>
            <person name="Salcher M."/>
            <person name="Ghai R."/>
            <person name="Kavagutti S V."/>
        </authorList>
    </citation>
    <scope>NUCLEOTIDE SEQUENCE</scope>
</reference>
<evidence type="ECO:0000256" key="5">
    <source>
        <dbReference type="ARBA" id="ARBA00023136"/>
    </source>
</evidence>
<keyword evidence="3 6" id="KW-0812">Transmembrane</keyword>
<protein>
    <submittedName>
        <fullName evidence="8">Unannotated protein</fullName>
    </submittedName>
</protein>
<evidence type="ECO:0000256" key="6">
    <source>
        <dbReference type="SAM" id="Phobius"/>
    </source>
</evidence>
<sequence length="77" mass="7995">MLTAIGGGVLRDLLVSEIPTVLHREIYATAAVAGAIVVVVGDSLDLNSTAIVVVGAIVTFAIRVISKWRGWSAPRPA</sequence>
<dbReference type="AlphaFoldDB" id="A0A6J6D8P9"/>
<accession>A0A6J6D8P9</accession>
<keyword evidence="4 6" id="KW-1133">Transmembrane helix</keyword>
<evidence type="ECO:0000256" key="1">
    <source>
        <dbReference type="ARBA" id="ARBA00004651"/>
    </source>
</evidence>
<evidence type="ECO:0000256" key="4">
    <source>
        <dbReference type="ARBA" id="ARBA00022989"/>
    </source>
</evidence>
<evidence type="ECO:0000256" key="3">
    <source>
        <dbReference type="ARBA" id="ARBA00022692"/>
    </source>
</evidence>
<evidence type="ECO:0000313" key="8">
    <source>
        <dbReference type="EMBL" id="CAB4560232.1"/>
    </source>
</evidence>
<dbReference type="Pfam" id="PF03458">
    <property type="entry name" value="Gly_transporter"/>
    <property type="match status" value="1"/>
</dbReference>
<evidence type="ECO:0000256" key="2">
    <source>
        <dbReference type="ARBA" id="ARBA00022475"/>
    </source>
</evidence>
<evidence type="ECO:0000259" key="7">
    <source>
        <dbReference type="Pfam" id="PF03458"/>
    </source>
</evidence>
<dbReference type="GO" id="GO:0005886">
    <property type="term" value="C:plasma membrane"/>
    <property type="evidence" value="ECO:0007669"/>
    <property type="project" value="UniProtKB-SubCell"/>
</dbReference>
<dbReference type="InterPro" id="IPR005115">
    <property type="entry name" value="Gly_transporter"/>
</dbReference>
<keyword evidence="5 6" id="KW-0472">Membrane</keyword>
<dbReference type="EMBL" id="CAEZTI010000047">
    <property type="protein sequence ID" value="CAB4560232.1"/>
    <property type="molecule type" value="Genomic_DNA"/>
</dbReference>
<keyword evidence="2" id="KW-1003">Cell membrane</keyword>
<gene>
    <name evidence="8" type="ORF">UFOPK1619_00349</name>
</gene>
<feature type="transmembrane region" description="Helical" evidence="6">
    <location>
        <begin position="21"/>
        <end position="40"/>
    </location>
</feature>
<dbReference type="PANTHER" id="PTHR30506:SF3">
    <property type="entry name" value="UPF0126 INNER MEMBRANE PROTEIN YADS-RELATED"/>
    <property type="match status" value="1"/>
</dbReference>
<name>A0A6J6D8P9_9ZZZZ</name>